<dbReference type="Gene3D" id="2.10.25.10">
    <property type="entry name" value="Laminin"/>
    <property type="match status" value="1"/>
</dbReference>
<dbReference type="GO" id="GO:0009887">
    <property type="term" value="P:animal organ morphogenesis"/>
    <property type="evidence" value="ECO:0007669"/>
    <property type="project" value="TreeGrafter"/>
</dbReference>
<dbReference type="SUPFAM" id="SSF57196">
    <property type="entry name" value="EGF/Laminin"/>
    <property type="match status" value="1"/>
</dbReference>
<dbReference type="FunFam" id="2.10.25.10:FF:000011">
    <property type="entry name" value="Cadherin EGF LAG seven-pass G-type receptor"/>
    <property type="match status" value="1"/>
</dbReference>
<name>A0A448X9I8_9PLAT</name>
<keyword evidence="1" id="KW-0677">Repeat</keyword>
<keyword evidence="8" id="KW-1185">Reference proteome</keyword>
<comment type="caution">
    <text evidence="5">Lacks conserved residue(s) required for the propagation of feature annotation.</text>
</comment>
<keyword evidence="2 5" id="KW-1015">Disulfide bond</keyword>
<evidence type="ECO:0000256" key="4">
    <source>
        <dbReference type="ARBA" id="ARBA00023292"/>
    </source>
</evidence>
<comment type="caution">
    <text evidence="7">The sequence shown here is derived from an EMBL/GenBank/DDBJ whole genome shotgun (WGS) entry which is preliminary data.</text>
</comment>
<dbReference type="InterPro" id="IPR002049">
    <property type="entry name" value="LE_dom"/>
</dbReference>
<dbReference type="SMART" id="SM00180">
    <property type="entry name" value="EGF_Lam"/>
    <property type="match status" value="1"/>
</dbReference>
<dbReference type="Pfam" id="PF00053">
    <property type="entry name" value="EGF_laminin"/>
    <property type="match status" value="1"/>
</dbReference>
<dbReference type="EMBL" id="CAAALY010124592">
    <property type="protein sequence ID" value="VEL31615.1"/>
    <property type="molecule type" value="Genomic_DNA"/>
</dbReference>
<dbReference type="PANTHER" id="PTHR10574:SF444">
    <property type="entry name" value="BASEMENT MEMBRANE-SPECIFIC HEPARAN SULFATE PROTEOGLYCAN CORE PROTEIN"/>
    <property type="match status" value="1"/>
</dbReference>
<organism evidence="7 8">
    <name type="scientific">Protopolystoma xenopodis</name>
    <dbReference type="NCBI Taxonomy" id="117903"/>
    <lineage>
        <taxon>Eukaryota</taxon>
        <taxon>Metazoa</taxon>
        <taxon>Spiralia</taxon>
        <taxon>Lophotrochozoa</taxon>
        <taxon>Platyhelminthes</taxon>
        <taxon>Monogenea</taxon>
        <taxon>Polyopisthocotylea</taxon>
        <taxon>Polystomatidea</taxon>
        <taxon>Polystomatidae</taxon>
        <taxon>Protopolystoma</taxon>
    </lineage>
</organism>
<feature type="disulfide bond" evidence="5">
    <location>
        <begin position="11"/>
        <end position="28"/>
    </location>
</feature>
<evidence type="ECO:0000256" key="1">
    <source>
        <dbReference type="ARBA" id="ARBA00022737"/>
    </source>
</evidence>
<dbReference type="AlphaFoldDB" id="A0A448X9I8"/>
<accession>A0A448X9I8</accession>
<feature type="disulfide bond" evidence="5">
    <location>
        <begin position="9"/>
        <end position="21"/>
    </location>
</feature>
<gene>
    <name evidence="7" type="ORF">PXEA_LOCUS25055</name>
</gene>
<dbReference type="PROSITE" id="PS50027">
    <property type="entry name" value="EGF_LAM_2"/>
    <property type="match status" value="1"/>
</dbReference>
<dbReference type="InterPro" id="IPR050440">
    <property type="entry name" value="Laminin/Netrin_ECM"/>
</dbReference>
<proteinExistence type="predicted"/>
<feature type="disulfide bond" evidence="5">
    <location>
        <begin position="30"/>
        <end position="39"/>
    </location>
</feature>
<feature type="domain" description="Laminin EGF-like" evidence="6">
    <location>
        <begin position="9"/>
        <end position="55"/>
    </location>
</feature>
<evidence type="ECO:0000256" key="3">
    <source>
        <dbReference type="ARBA" id="ARBA00023180"/>
    </source>
</evidence>
<dbReference type="PROSITE" id="PS01248">
    <property type="entry name" value="EGF_LAM_1"/>
    <property type="match status" value="1"/>
</dbReference>
<keyword evidence="4 5" id="KW-0424">Laminin EGF-like domain</keyword>
<evidence type="ECO:0000259" key="6">
    <source>
        <dbReference type="PROSITE" id="PS50027"/>
    </source>
</evidence>
<dbReference type="CDD" id="cd00055">
    <property type="entry name" value="EGF_Lam"/>
    <property type="match status" value="1"/>
</dbReference>
<evidence type="ECO:0000256" key="2">
    <source>
        <dbReference type="ARBA" id="ARBA00023157"/>
    </source>
</evidence>
<dbReference type="Proteomes" id="UP000784294">
    <property type="component" value="Unassembled WGS sequence"/>
</dbReference>
<reference evidence="7" key="1">
    <citation type="submission" date="2018-11" db="EMBL/GenBank/DDBJ databases">
        <authorList>
            <consortium name="Pathogen Informatics"/>
        </authorList>
    </citation>
    <scope>NUCLEOTIDE SEQUENCE</scope>
</reference>
<sequence length="81" mass="9066">MTLIPCRPCDCNPEGSHHSVCDKATGQCPCYPGITGKQCDQCRAGYVVERGRCRGRSLVTDEWHALQSYVAWSDLLQIYQC</sequence>
<keyword evidence="3" id="KW-0325">Glycoprotein</keyword>
<evidence type="ECO:0000256" key="5">
    <source>
        <dbReference type="PROSITE-ProRule" id="PRU00460"/>
    </source>
</evidence>
<dbReference type="PANTHER" id="PTHR10574">
    <property type="entry name" value="NETRIN/LAMININ-RELATED"/>
    <property type="match status" value="1"/>
</dbReference>
<protein>
    <recommendedName>
        <fullName evidence="6">Laminin EGF-like domain-containing protein</fullName>
    </recommendedName>
</protein>
<dbReference type="OrthoDB" id="6102325at2759"/>
<dbReference type="GO" id="GO:0009888">
    <property type="term" value="P:tissue development"/>
    <property type="evidence" value="ECO:0007669"/>
    <property type="project" value="TreeGrafter"/>
</dbReference>
<evidence type="ECO:0000313" key="8">
    <source>
        <dbReference type="Proteomes" id="UP000784294"/>
    </source>
</evidence>
<evidence type="ECO:0000313" key="7">
    <source>
        <dbReference type="EMBL" id="VEL31615.1"/>
    </source>
</evidence>